<dbReference type="PROSITE" id="PS50987">
    <property type="entry name" value="HTH_ARSR_2"/>
    <property type="match status" value="1"/>
</dbReference>
<evidence type="ECO:0000256" key="1">
    <source>
        <dbReference type="SAM" id="MobiDB-lite"/>
    </source>
</evidence>
<feature type="region of interest" description="Disordered" evidence="1">
    <location>
        <begin position="27"/>
        <end position="51"/>
    </location>
</feature>
<dbReference type="AlphaFoldDB" id="A0A402D109"/>
<gene>
    <name evidence="2" type="ORF">CCAX7_38180</name>
</gene>
<protein>
    <submittedName>
        <fullName evidence="2">Uncharacterized protein</fullName>
    </submittedName>
</protein>
<evidence type="ECO:0000313" key="2">
    <source>
        <dbReference type="EMBL" id="BDI31767.1"/>
    </source>
</evidence>
<dbReference type="InterPro" id="IPR036390">
    <property type="entry name" value="WH_DNA-bd_sf"/>
</dbReference>
<dbReference type="InterPro" id="IPR001845">
    <property type="entry name" value="HTH_ArsR_DNA-bd_dom"/>
</dbReference>
<dbReference type="OrthoDB" id="3730926at2"/>
<dbReference type="Proteomes" id="UP000287394">
    <property type="component" value="Chromosome"/>
</dbReference>
<name>A0A402D109_9BACT</name>
<dbReference type="RefSeq" id="WP_119323191.1">
    <property type="nucleotide sequence ID" value="NZ_AP025739.1"/>
</dbReference>
<keyword evidence="3" id="KW-1185">Reference proteome</keyword>
<dbReference type="Gene3D" id="1.10.10.10">
    <property type="entry name" value="Winged helix-like DNA-binding domain superfamily/Winged helix DNA-binding domain"/>
    <property type="match status" value="1"/>
</dbReference>
<dbReference type="GO" id="GO:0003700">
    <property type="term" value="F:DNA-binding transcription factor activity"/>
    <property type="evidence" value="ECO:0007669"/>
    <property type="project" value="InterPro"/>
</dbReference>
<dbReference type="EMBL" id="AP025739">
    <property type="protein sequence ID" value="BDI31767.1"/>
    <property type="molecule type" value="Genomic_DNA"/>
</dbReference>
<feature type="compositionally biased region" description="Low complexity" evidence="1">
    <location>
        <begin position="27"/>
        <end position="43"/>
    </location>
</feature>
<dbReference type="SMART" id="SM00418">
    <property type="entry name" value="HTH_ARSR"/>
    <property type="match status" value="1"/>
</dbReference>
<dbReference type="SUPFAM" id="SSF46785">
    <property type="entry name" value="Winged helix' DNA-binding domain"/>
    <property type="match status" value="1"/>
</dbReference>
<reference evidence="2 3" key="1">
    <citation type="journal article" date="2019" name="Int. J. Syst. Evol. Microbiol.">
        <title>Capsulimonas corticalis gen. nov., sp. nov., an aerobic capsulated bacterium, of a novel bacterial order, Capsulimonadales ord. nov., of the class Armatimonadia of the phylum Armatimonadetes.</title>
        <authorList>
            <person name="Li J."/>
            <person name="Kudo C."/>
            <person name="Tonouchi A."/>
        </authorList>
    </citation>
    <scope>NUCLEOTIDE SEQUENCE [LARGE SCALE GENOMIC DNA]</scope>
    <source>
        <strain evidence="2 3">AX-7</strain>
    </source>
</reference>
<accession>A0A402D109</accession>
<organism evidence="2 3">
    <name type="scientific">Capsulimonas corticalis</name>
    <dbReference type="NCBI Taxonomy" id="2219043"/>
    <lineage>
        <taxon>Bacteria</taxon>
        <taxon>Bacillati</taxon>
        <taxon>Armatimonadota</taxon>
        <taxon>Armatimonadia</taxon>
        <taxon>Capsulimonadales</taxon>
        <taxon>Capsulimonadaceae</taxon>
        <taxon>Capsulimonas</taxon>
    </lineage>
</organism>
<sequence>MDTKTKDTGKTKDAIKQLQAEMRALQAALTASREAPTAAAPEPAARREKGDGVVAYSVSYRTPGEGETKVKNVSESVTSAQIARVSDERVATIGDAVSSAPKVSLLRALLGKEGESAAVLGEIASLSTGSLYHHLRDLMHAGLINQTARNRYALTDHGNRVLLVLLALAVAP</sequence>
<evidence type="ECO:0000313" key="3">
    <source>
        <dbReference type="Proteomes" id="UP000287394"/>
    </source>
</evidence>
<dbReference type="InterPro" id="IPR036388">
    <property type="entry name" value="WH-like_DNA-bd_sf"/>
</dbReference>
<proteinExistence type="predicted"/>
<dbReference type="KEGG" id="ccot:CCAX7_38180"/>